<accession>A0A1G8MW87</accession>
<dbReference type="STRING" id="311334.SAMN05421846_11292"/>
<dbReference type="AlphaFoldDB" id="A0A1G8MW87"/>
<evidence type="ECO:0000313" key="1">
    <source>
        <dbReference type="EMBL" id="SDI72212.1"/>
    </source>
</evidence>
<dbReference type="Proteomes" id="UP000198869">
    <property type="component" value="Unassembled WGS sequence"/>
</dbReference>
<reference evidence="2" key="1">
    <citation type="submission" date="2016-10" db="EMBL/GenBank/DDBJ databases">
        <authorList>
            <person name="Varghese N."/>
            <person name="Submissions S."/>
        </authorList>
    </citation>
    <scope>NUCLEOTIDE SEQUENCE [LARGE SCALE GENOMIC DNA]</scope>
    <source>
        <strain evidence="2">DSM 17071</strain>
    </source>
</reference>
<gene>
    <name evidence="1" type="ORF">SAMN05421846_11292</name>
</gene>
<organism evidence="1 2">
    <name type="scientific">Chryseobacterium taeanense</name>
    <dbReference type="NCBI Taxonomy" id="311334"/>
    <lineage>
        <taxon>Bacteria</taxon>
        <taxon>Pseudomonadati</taxon>
        <taxon>Bacteroidota</taxon>
        <taxon>Flavobacteriia</taxon>
        <taxon>Flavobacteriales</taxon>
        <taxon>Weeksellaceae</taxon>
        <taxon>Chryseobacterium group</taxon>
        <taxon>Chryseobacterium</taxon>
    </lineage>
</organism>
<sequence>MLMKVTVIFLFIPLLMVTLLIKHEGVFRDIFSIFEKILTEFYMKVFQ</sequence>
<dbReference type="EMBL" id="FNDW01000012">
    <property type="protein sequence ID" value="SDI72212.1"/>
    <property type="molecule type" value="Genomic_DNA"/>
</dbReference>
<protein>
    <submittedName>
        <fullName evidence="1">Uncharacterized protein</fullName>
    </submittedName>
</protein>
<evidence type="ECO:0000313" key="2">
    <source>
        <dbReference type="Proteomes" id="UP000198869"/>
    </source>
</evidence>
<name>A0A1G8MW87_9FLAO</name>
<proteinExistence type="predicted"/>
<keyword evidence="2" id="KW-1185">Reference proteome</keyword>